<feature type="compositionally biased region" description="Basic and acidic residues" evidence="1">
    <location>
        <begin position="31"/>
        <end position="42"/>
    </location>
</feature>
<reference evidence="2 3" key="1">
    <citation type="journal article" date="2007" name="J. Virol.">
        <title>Genome sequences of three koi herpesvirus isolates representing the expanding distribution of an emerging disease threatening koi and common carp worldwide.</title>
        <authorList>
            <person name="Aoki T."/>
            <person name="Hirono I."/>
            <person name="Kurokawa K."/>
            <person name="Fukuda H."/>
            <person name="Nahary R."/>
            <person name="Eldar A."/>
            <person name="Davison A.J."/>
            <person name="Waltzek T.B."/>
            <person name="Bercovier H."/>
            <person name="Hedrick R.P."/>
        </authorList>
    </citation>
    <scope>NUCLEOTIDE SEQUENCE [LARGE SCALE GENOMIC DNA]</scope>
    <source>
        <strain evidence="2">TUMST1</strain>
    </source>
</reference>
<dbReference type="Proteomes" id="UP000169752">
    <property type="component" value="Segment"/>
</dbReference>
<proteinExistence type="predicted"/>
<evidence type="ECO:0000313" key="3">
    <source>
        <dbReference type="Proteomes" id="UP000169752"/>
    </source>
</evidence>
<name>A4FTK1_CYHV3</name>
<evidence type="ECO:0000313" key="2">
    <source>
        <dbReference type="EMBL" id="BAF48920.1"/>
    </source>
</evidence>
<dbReference type="EMBL" id="AP008984">
    <property type="protein sequence ID" value="BAF48920.1"/>
    <property type="molecule type" value="Genomic_DNA"/>
</dbReference>
<sequence>MTPNVPPSPLASNLIADTCHNHHNHHHRSEHRSPRDDHDRSGHDRRALLLAHRLIQLHRVSAVHHGRSSSRSATRPRRRRLHRRRRRGRNDGGPHRLRRLQGPAPRQDSRVKERRTGEDGRTGSLRRRPGNQGDGQDRPQDQLTAAVSSGSSPAAPSTKPALLLFTCMCSQL</sequence>
<evidence type="ECO:0000256" key="1">
    <source>
        <dbReference type="SAM" id="MobiDB-lite"/>
    </source>
</evidence>
<feature type="region of interest" description="Disordered" evidence="1">
    <location>
        <begin position="23"/>
        <end position="42"/>
    </location>
</feature>
<organism evidence="2 3">
    <name type="scientific">Cyprinid herpesvirus 3</name>
    <name type="common">CyHV-3</name>
    <dbReference type="NCBI Taxonomy" id="180230"/>
    <lineage>
        <taxon>Viruses</taxon>
        <taxon>Duplodnaviria</taxon>
        <taxon>Heunggongvirae</taxon>
        <taxon>Peploviricota</taxon>
        <taxon>Herviviricetes</taxon>
        <taxon>Herpesvirales</taxon>
        <taxon>Alloherpesviridae</taxon>
        <taxon>Cyvirus</taxon>
        <taxon>Cyvirus cyprinidallo3</taxon>
    </lineage>
</organism>
<accession>A4FTK1</accession>
<feature type="region of interest" description="Disordered" evidence="1">
    <location>
        <begin position="60"/>
        <end position="158"/>
    </location>
</feature>
<feature type="compositionally biased region" description="Low complexity" evidence="1">
    <location>
        <begin position="145"/>
        <end position="158"/>
    </location>
</feature>
<feature type="compositionally biased region" description="Basic residues" evidence="1">
    <location>
        <begin position="61"/>
        <end position="88"/>
    </location>
</feature>
<gene>
    <name evidence="2" type="ORF">KHVJ116</name>
</gene>
<protein>
    <submittedName>
        <fullName evidence="2">Uncharacterized protein</fullName>
    </submittedName>
</protein>
<feature type="compositionally biased region" description="Basic and acidic residues" evidence="1">
    <location>
        <begin position="107"/>
        <end position="121"/>
    </location>
</feature>